<feature type="transmembrane region" description="Helical" evidence="1">
    <location>
        <begin position="104"/>
        <end position="126"/>
    </location>
</feature>
<organism evidence="2 3">
    <name type="scientific">Fulvitalea axinellae</name>
    <dbReference type="NCBI Taxonomy" id="1182444"/>
    <lineage>
        <taxon>Bacteria</taxon>
        <taxon>Pseudomonadati</taxon>
        <taxon>Bacteroidota</taxon>
        <taxon>Cytophagia</taxon>
        <taxon>Cytophagales</taxon>
        <taxon>Persicobacteraceae</taxon>
        <taxon>Fulvitalea</taxon>
    </lineage>
</organism>
<keyword evidence="1" id="KW-1133">Transmembrane helix</keyword>
<gene>
    <name evidence="2" type="ORF">FUAX_24820</name>
</gene>
<feature type="transmembrane region" description="Helical" evidence="1">
    <location>
        <begin position="138"/>
        <end position="155"/>
    </location>
</feature>
<dbReference type="RefSeq" id="WP_338391628.1">
    <property type="nucleotide sequence ID" value="NZ_AP025314.1"/>
</dbReference>
<dbReference type="Proteomes" id="UP001348817">
    <property type="component" value="Chromosome"/>
</dbReference>
<reference evidence="2 3" key="1">
    <citation type="submission" date="2021-12" db="EMBL/GenBank/DDBJ databases">
        <title>Genome sequencing of bacteria with rrn-lacking chromosome and rrn-plasmid.</title>
        <authorList>
            <person name="Anda M."/>
            <person name="Iwasaki W."/>
        </authorList>
    </citation>
    <scope>NUCLEOTIDE SEQUENCE [LARGE SCALE GENOMIC DNA]</scope>
    <source>
        <strain evidence="2 3">DSM 100852</strain>
    </source>
</reference>
<name>A0AAU9DCB1_9BACT</name>
<evidence type="ECO:0000256" key="1">
    <source>
        <dbReference type="SAM" id="Phobius"/>
    </source>
</evidence>
<evidence type="ECO:0000313" key="3">
    <source>
        <dbReference type="Proteomes" id="UP001348817"/>
    </source>
</evidence>
<dbReference type="EMBL" id="AP025314">
    <property type="protein sequence ID" value="BDD10050.1"/>
    <property type="molecule type" value="Genomic_DNA"/>
</dbReference>
<dbReference type="AlphaFoldDB" id="A0AAU9DCB1"/>
<dbReference type="KEGG" id="fax:FUAX_24820"/>
<feature type="transmembrane region" description="Helical" evidence="1">
    <location>
        <begin position="7"/>
        <end position="25"/>
    </location>
</feature>
<keyword evidence="3" id="KW-1185">Reference proteome</keyword>
<keyword evidence="1" id="KW-0472">Membrane</keyword>
<feature type="transmembrane region" description="Helical" evidence="1">
    <location>
        <begin position="70"/>
        <end position="92"/>
    </location>
</feature>
<evidence type="ECO:0000313" key="2">
    <source>
        <dbReference type="EMBL" id="BDD10050.1"/>
    </source>
</evidence>
<keyword evidence="1" id="KW-0812">Transmembrane</keyword>
<sequence>MNKRKLIRYLLVVCAALLLLLVGYFRERYIFNFINPNIKGFLLPRLRPDYESYPMTLATMSQAFLRDPRWLSTLFQFISIPLATATLIYGIFGQGRYFGFTLGIYVAVVLLCVSAVAFSMLTGQYAYGYSLAQQLKNLAQLPFVAIFLIPAFRLYEMSQTQET</sequence>
<accession>A0AAU9DCB1</accession>
<protein>
    <submittedName>
        <fullName evidence="2">Uncharacterized protein</fullName>
    </submittedName>
</protein>
<proteinExistence type="predicted"/>